<keyword evidence="10" id="KW-0418">Kinase</keyword>
<keyword evidence="4" id="KW-0433">Leucine-rich repeat</keyword>
<dbReference type="GO" id="GO:0051707">
    <property type="term" value="P:response to other organism"/>
    <property type="evidence" value="ECO:0007669"/>
    <property type="project" value="UniProtKB-ARBA"/>
</dbReference>
<dbReference type="AlphaFoldDB" id="A0A5J5BR63"/>
<evidence type="ECO:0000256" key="2">
    <source>
        <dbReference type="ARBA" id="ARBA00012513"/>
    </source>
</evidence>
<evidence type="ECO:0000256" key="4">
    <source>
        <dbReference type="ARBA" id="ARBA00022614"/>
    </source>
</evidence>
<evidence type="ECO:0000256" key="7">
    <source>
        <dbReference type="ARBA" id="ARBA00022729"/>
    </source>
</evidence>
<evidence type="ECO:0000256" key="15">
    <source>
        <dbReference type="ARBA" id="ARBA00023180"/>
    </source>
</evidence>
<feature type="transmembrane region" description="Helical" evidence="16">
    <location>
        <begin position="520"/>
        <end position="538"/>
    </location>
</feature>
<dbReference type="InterPro" id="IPR000719">
    <property type="entry name" value="Prot_kinase_dom"/>
</dbReference>
<dbReference type="InterPro" id="IPR001245">
    <property type="entry name" value="Ser-Thr/Tyr_kinase_cat_dom"/>
</dbReference>
<evidence type="ECO:0000256" key="12">
    <source>
        <dbReference type="ARBA" id="ARBA00022989"/>
    </source>
</evidence>
<dbReference type="InterPro" id="IPR032675">
    <property type="entry name" value="LRR_dom_sf"/>
</dbReference>
<dbReference type="OrthoDB" id="759971at2759"/>
<evidence type="ECO:0000259" key="17">
    <source>
        <dbReference type="PROSITE" id="PS50011"/>
    </source>
</evidence>
<keyword evidence="13 16" id="KW-0472">Membrane</keyword>
<keyword evidence="9" id="KW-0547">Nucleotide-binding</keyword>
<keyword evidence="8" id="KW-0677">Repeat</keyword>
<protein>
    <recommendedName>
        <fullName evidence="2">non-specific serine/threonine protein kinase</fullName>
        <ecNumber evidence="2">2.7.11.1</ecNumber>
    </recommendedName>
</protein>
<dbReference type="SUPFAM" id="SSF52058">
    <property type="entry name" value="L domain-like"/>
    <property type="match status" value="1"/>
</dbReference>
<dbReference type="Gene3D" id="3.80.10.10">
    <property type="entry name" value="Ribonuclease Inhibitor"/>
    <property type="match status" value="1"/>
</dbReference>
<dbReference type="Pfam" id="PF00560">
    <property type="entry name" value="LRR_1"/>
    <property type="match status" value="7"/>
</dbReference>
<evidence type="ECO:0000256" key="14">
    <source>
        <dbReference type="ARBA" id="ARBA00023170"/>
    </source>
</evidence>
<keyword evidence="6 16" id="KW-0812">Transmembrane</keyword>
<evidence type="ECO:0000313" key="18">
    <source>
        <dbReference type="EMBL" id="KAA8545465.1"/>
    </source>
</evidence>
<name>A0A5J5BR63_9ASTE</name>
<dbReference type="Proteomes" id="UP000325577">
    <property type="component" value="Linkage Group LG10"/>
</dbReference>
<evidence type="ECO:0000256" key="10">
    <source>
        <dbReference type="ARBA" id="ARBA00022777"/>
    </source>
</evidence>
<accession>A0A5J5BR63</accession>
<evidence type="ECO:0000256" key="8">
    <source>
        <dbReference type="ARBA" id="ARBA00022737"/>
    </source>
</evidence>
<dbReference type="FunFam" id="3.80.10.10:FF:000041">
    <property type="entry name" value="LRR receptor-like serine/threonine-protein kinase ERECTA"/>
    <property type="match status" value="1"/>
</dbReference>
<dbReference type="SMART" id="SM00369">
    <property type="entry name" value="LRR_TYP"/>
    <property type="match status" value="5"/>
</dbReference>
<evidence type="ECO:0000256" key="6">
    <source>
        <dbReference type="ARBA" id="ARBA00022692"/>
    </source>
</evidence>
<keyword evidence="15" id="KW-0325">Glycoprotein</keyword>
<dbReference type="Pfam" id="PF07714">
    <property type="entry name" value="PK_Tyr_Ser-Thr"/>
    <property type="match status" value="1"/>
</dbReference>
<dbReference type="PANTHER" id="PTHR48053">
    <property type="entry name" value="LEUCINE RICH REPEAT FAMILY PROTEIN, EXPRESSED"/>
    <property type="match status" value="1"/>
</dbReference>
<dbReference type="EMBL" id="CM018033">
    <property type="protein sequence ID" value="KAA8545465.1"/>
    <property type="molecule type" value="Genomic_DNA"/>
</dbReference>
<keyword evidence="19" id="KW-1185">Reference proteome</keyword>
<dbReference type="InterPro" id="IPR051716">
    <property type="entry name" value="Plant_RL_S/T_kinase"/>
</dbReference>
<dbReference type="InterPro" id="IPR011009">
    <property type="entry name" value="Kinase-like_dom_sf"/>
</dbReference>
<dbReference type="FunFam" id="3.80.10.10:FF:000095">
    <property type="entry name" value="LRR receptor-like serine/threonine-protein kinase GSO1"/>
    <property type="match status" value="1"/>
</dbReference>
<gene>
    <name evidence="18" type="ORF">F0562_020249</name>
</gene>
<evidence type="ECO:0000256" key="5">
    <source>
        <dbReference type="ARBA" id="ARBA00022679"/>
    </source>
</evidence>
<evidence type="ECO:0000256" key="3">
    <source>
        <dbReference type="ARBA" id="ARBA00022527"/>
    </source>
</evidence>
<dbReference type="SUPFAM" id="SSF56112">
    <property type="entry name" value="Protein kinase-like (PK-like)"/>
    <property type="match status" value="1"/>
</dbReference>
<evidence type="ECO:0000256" key="13">
    <source>
        <dbReference type="ARBA" id="ARBA00023136"/>
    </source>
</evidence>
<dbReference type="PANTHER" id="PTHR48053:SF71">
    <property type="entry name" value="LEUCINE RICH REPEAT FAMILY PROTEIN, EXPRESSED"/>
    <property type="match status" value="1"/>
</dbReference>
<feature type="domain" description="Protein kinase" evidence="17">
    <location>
        <begin position="429"/>
        <end position="621"/>
    </location>
</feature>
<keyword evidence="11" id="KW-0067">ATP-binding</keyword>
<dbReference type="FunFam" id="3.30.200.20:FF:000292">
    <property type="entry name" value="Leucine-rich repeat receptor-like serine/threonine-protein kinase BAM1"/>
    <property type="match status" value="1"/>
</dbReference>
<dbReference type="Gene3D" id="3.30.200.20">
    <property type="entry name" value="Phosphorylase Kinase, domain 1"/>
    <property type="match status" value="1"/>
</dbReference>
<dbReference type="InterPro" id="IPR003591">
    <property type="entry name" value="Leu-rich_rpt_typical-subtyp"/>
</dbReference>
<evidence type="ECO:0000256" key="16">
    <source>
        <dbReference type="SAM" id="Phobius"/>
    </source>
</evidence>
<dbReference type="InterPro" id="IPR001611">
    <property type="entry name" value="Leu-rich_rpt"/>
</dbReference>
<sequence length="621" mass="68036">MNLCGFVSSVILSLDRLTELSLAGNNFTGEIKIENLSFLQSLNISNNLFNGGLDWNYSGLSNLEVFDAYNNNFTDFLPLGILSLEKLKYLDLGGNYFYGKIPESYGNLIGLEYLSLAGNDLIRKIPDELIELKQLKLLNLFMNRLHGSIPDFTADLPSLETLGLWMNNFTGVIPENLGQNEKLQQLDLSSNKLTAKLVQLNLSNNLLLGSLPFSLSNFSSLQILLLNGNKFSGPIPPSIGELQQVLKLDLRGNSLSGLIPPDIGNCFHLTYLDLSQNNLFGSIPSEISNIHILNYLNLSRNHLNETIPKSIGSMKSLTTADFSFNDLSGKLPESGQFSFFNASSFAGNPHLCGSLLNNPCNVTSIRNPPSKSPGEFKLIFALGLLLCSLIFAGVAIVKAKSFKRNSSDSWKMTAFQKVDFTVSDVLECTRDGNVIGRGGAGIVYHGKMPNGVEIAVKKLVGFSTSSHDHGFRAEIRTLGNIRHRNIVKLLAFCSNKETNLLVYEYMRNGSLGEALHGKKALIAVILIVTLTAATAIVVQKIQVFSPDPTMAIPVSSAAVVFYQTAIQIQGQGKGTMTIEETVVVGNSVVAVVIHHMMIILTRQRKMNPRSQRSLRDCQGRE</sequence>
<feature type="transmembrane region" description="Helical" evidence="16">
    <location>
        <begin position="582"/>
        <end position="600"/>
    </location>
</feature>
<dbReference type="GO" id="GO:0004674">
    <property type="term" value="F:protein serine/threonine kinase activity"/>
    <property type="evidence" value="ECO:0007669"/>
    <property type="project" value="UniProtKB-KW"/>
</dbReference>
<comment type="subcellular location">
    <subcellularLocation>
        <location evidence="1">Cell membrane</location>
        <topology evidence="1">Single-pass type I membrane protein</topology>
    </subcellularLocation>
</comment>
<proteinExistence type="predicted"/>
<keyword evidence="12 16" id="KW-1133">Transmembrane helix</keyword>
<keyword evidence="3" id="KW-0723">Serine/threonine-protein kinase</keyword>
<keyword evidence="5" id="KW-0808">Transferase</keyword>
<dbReference type="GO" id="GO:0006952">
    <property type="term" value="P:defense response"/>
    <property type="evidence" value="ECO:0007669"/>
    <property type="project" value="UniProtKB-ARBA"/>
</dbReference>
<evidence type="ECO:0000256" key="11">
    <source>
        <dbReference type="ARBA" id="ARBA00022840"/>
    </source>
</evidence>
<keyword evidence="7" id="KW-0732">Signal</keyword>
<organism evidence="18 19">
    <name type="scientific">Nyssa sinensis</name>
    <dbReference type="NCBI Taxonomy" id="561372"/>
    <lineage>
        <taxon>Eukaryota</taxon>
        <taxon>Viridiplantae</taxon>
        <taxon>Streptophyta</taxon>
        <taxon>Embryophyta</taxon>
        <taxon>Tracheophyta</taxon>
        <taxon>Spermatophyta</taxon>
        <taxon>Magnoliopsida</taxon>
        <taxon>eudicotyledons</taxon>
        <taxon>Gunneridae</taxon>
        <taxon>Pentapetalae</taxon>
        <taxon>asterids</taxon>
        <taxon>Cornales</taxon>
        <taxon>Nyssaceae</taxon>
        <taxon>Nyssa</taxon>
    </lineage>
</organism>
<dbReference type="GO" id="GO:0005524">
    <property type="term" value="F:ATP binding"/>
    <property type="evidence" value="ECO:0007669"/>
    <property type="project" value="UniProtKB-KW"/>
</dbReference>
<evidence type="ECO:0000256" key="9">
    <source>
        <dbReference type="ARBA" id="ARBA00022741"/>
    </source>
</evidence>
<dbReference type="GO" id="GO:0005886">
    <property type="term" value="C:plasma membrane"/>
    <property type="evidence" value="ECO:0007669"/>
    <property type="project" value="UniProtKB-SubCell"/>
</dbReference>
<evidence type="ECO:0000256" key="1">
    <source>
        <dbReference type="ARBA" id="ARBA00004251"/>
    </source>
</evidence>
<dbReference type="EC" id="2.7.11.1" evidence="2"/>
<feature type="transmembrane region" description="Helical" evidence="16">
    <location>
        <begin position="378"/>
        <end position="397"/>
    </location>
</feature>
<evidence type="ECO:0000313" key="19">
    <source>
        <dbReference type="Proteomes" id="UP000325577"/>
    </source>
</evidence>
<reference evidence="18 19" key="1">
    <citation type="submission" date="2019-09" db="EMBL/GenBank/DDBJ databases">
        <title>A chromosome-level genome assembly of the Chinese tupelo Nyssa sinensis.</title>
        <authorList>
            <person name="Yang X."/>
            <person name="Kang M."/>
            <person name="Yang Y."/>
            <person name="Xiong H."/>
            <person name="Wang M."/>
            <person name="Zhang Z."/>
            <person name="Wang Z."/>
            <person name="Wu H."/>
            <person name="Ma T."/>
            <person name="Liu J."/>
            <person name="Xi Z."/>
        </authorList>
    </citation>
    <scope>NUCLEOTIDE SEQUENCE [LARGE SCALE GENOMIC DNA]</scope>
    <source>
        <strain evidence="18">J267</strain>
        <tissue evidence="18">Leaf</tissue>
    </source>
</reference>
<keyword evidence="14" id="KW-0675">Receptor</keyword>
<dbReference type="PROSITE" id="PS50011">
    <property type="entry name" value="PROTEIN_KINASE_DOM"/>
    <property type="match status" value="1"/>
</dbReference>